<dbReference type="PROSITE" id="PS51007">
    <property type="entry name" value="CYTC"/>
    <property type="match status" value="2"/>
</dbReference>
<keyword evidence="4" id="KW-0249">Electron transport</keyword>
<dbReference type="AlphaFoldDB" id="A0A545U6E4"/>
<reference evidence="10 11" key="1">
    <citation type="submission" date="2019-07" db="EMBL/GenBank/DDBJ databases">
        <title>Draft genome for Aliikangiella sp. M105.</title>
        <authorList>
            <person name="Wang G."/>
        </authorList>
    </citation>
    <scope>NUCLEOTIDE SEQUENCE [LARGE SCALE GENOMIC DNA]</scope>
    <source>
        <strain evidence="10 11">M105</strain>
    </source>
</reference>
<dbReference type="OrthoDB" id="9773456at2"/>
<evidence type="ECO:0000256" key="7">
    <source>
        <dbReference type="SAM" id="MobiDB-lite"/>
    </source>
</evidence>
<evidence type="ECO:0000256" key="4">
    <source>
        <dbReference type="ARBA" id="ARBA00022982"/>
    </source>
</evidence>
<name>A0A545U6E4_9GAMM</name>
<evidence type="ECO:0000256" key="8">
    <source>
        <dbReference type="SAM" id="SignalP"/>
    </source>
</evidence>
<dbReference type="InterPro" id="IPR036909">
    <property type="entry name" value="Cyt_c-like_dom_sf"/>
</dbReference>
<proteinExistence type="predicted"/>
<dbReference type="GO" id="GO:0020037">
    <property type="term" value="F:heme binding"/>
    <property type="evidence" value="ECO:0007669"/>
    <property type="project" value="InterPro"/>
</dbReference>
<evidence type="ECO:0000313" key="11">
    <source>
        <dbReference type="Proteomes" id="UP000315439"/>
    </source>
</evidence>
<evidence type="ECO:0000256" key="5">
    <source>
        <dbReference type="ARBA" id="ARBA00023004"/>
    </source>
</evidence>
<feature type="region of interest" description="Disordered" evidence="7">
    <location>
        <begin position="114"/>
        <end position="138"/>
    </location>
</feature>
<protein>
    <submittedName>
        <fullName evidence="10">Cytochrome c</fullName>
    </submittedName>
</protein>
<dbReference type="InterPro" id="IPR009056">
    <property type="entry name" value="Cyt_c-like_dom"/>
</dbReference>
<feature type="domain" description="Cytochrome c" evidence="9">
    <location>
        <begin position="135"/>
        <end position="222"/>
    </location>
</feature>
<keyword evidence="1" id="KW-0813">Transport</keyword>
<keyword evidence="11" id="KW-1185">Reference proteome</keyword>
<keyword evidence="2 6" id="KW-0349">Heme</keyword>
<evidence type="ECO:0000259" key="9">
    <source>
        <dbReference type="PROSITE" id="PS51007"/>
    </source>
</evidence>
<dbReference type="PANTHER" id="PTHR33751:SF9">
    <property type="entry name" value="CYTOCHROME C4"/>
    <property type="match status" value="1"/>
</dbReference>
<evidence type="ECO:0000313" key="10">
    <source>
        <dbReference type="EMBL" id="TQV85042.1"/>
    </source>
</evidence>
<evidence type="ECO:0000256" key="3">
    <source>
        <dbReference type="ARBA" id="ARBA00022723"/>
    </source>
</evidence>
<dbReference type="GO" id="GO:0009055">
    <property type="term" value="F:electron transfer activity"/>
    <property type="evidence" value="ECO:0007669"/>
    <property type="project" value="InterPro"/>
</dbReference>
<feature type="signal peptide" evidence="8">
    <location>
        <begin position="1"/>
        <end position="23"/>
    </location>
</feature>
<dbReference type="Gene3D" id="1.10.760.10">
    <property type="entry name" value="Cytochrome c-like domain"/>
    <property type="match status" value="2"/>
</dbReference>
<dbReference type="RefSeq" id="WP_142933720.1">
    <property type="nucleotide sequence ID" value="NZ_ML660169.1"/>
</dbReference>
<dbReference type="GO" id="GO:0046872">
    <property type="term" value="F:metal ion binding"/>
    <property type="evidence" value="ECO:0007669"/>
    <property type="project" value="UniProtKB-KW"/>
</dbReference>
<dbReference type="Pfam" id="PF00034">
    <property type="entry name" value="Cytochrom_C"/>
    <property type="match status" value="2"/>
</dbReference>
<keyword evidence="8" id="KW-0732">Signal</keyword>
<organism evidence="10 11">
    <name type="scientific">Aliikangiella coralliicola</name>
    <dbReference type="NCBI Taxonomy" id="2592383"/>
    <lineage>
        <taxon>Bacteria</taxon>
        <taxon>Pseudomonadati</taxon>
        <taxon>Pseudomonadota</taxon>
        <taxon>Gammaproteobacteria</taxon>
        <taxon>Oceanospirillales</taxon>
        <taxon>Pleioneaceae</taxon>
        <taxon>Aliikangiella</taxon>
    </lineage>
</organism>
<sequence length="222" mass="24277">MKLLKSITFFVVYLGLTVSMASAEELTNNYQTCAVCHGEKAEGNEMLSAPALAGLEEWYTVRQLNNFKKGIRGDKSEDIFGLQMKGAVANLTDIQINSLAKELAALTPKIQTPEIQTPESQNTESQNPDTPANSTNAESGKKYYLSNCAACHGSKGRGNKQLNSPGLTIQSDRYLIHQLKNFSAGLRGSHPQDKYGKQMAMMAKTLPDEQAILDVVAYIKTL</sequence>
<dbReference type="InterPro" id="IPR050597">
    <property type="entry name" value="Cytochrome_c_Oxidase_Subunit"/>
</dbReference>
<evidence type="ECO:0000256" key="6">
    <source>
        <dbReference type="PROSITE-ProRule" id="PRU00433"/>
    </source>
</evidence>
<feature type="domain" description="Cytochrome c" evidence="9">
    <location>
        <begin position="18"/>
        <end position="107"/>
    </location>
</feature>
<accession>A0A545U6E4</accession>
<comment type="caution">
    <text evidence="10">The sequence shown here is derived from an EMBL/GenBank/DDBJ whole genome shotgun (WGS) entry which is preliminary data.</text>
</comment>
<keyword evidence="3 6" id="KW-0479">Metal-binding</keyword>
<dbReference type="SUPFAM" id="SSF46626">
    <property type="entry name" value="Cytochrome c"/>
    <property type="match status" value="2"/>
</dbReference>
<keyword evidence="5 6" id="KW-0408">Iron</keyword>
<dbReference type="EMBL" id="VIKS01000013">
    <property type="protein sequence ID" value="TQV85042.1"/>
    <property type="molecule type" value="Genomic_DNA"/>
</dbReference>
<dbReference type="PANTHER" id="PTHR33751">
    <property type="entry name" value="CBB3-TYPE CYTOCHROME C OXIDASE SUBUNIT FIXP"/>
    <property type="match status" value="1"/>
</dbReference>
<evidence type="ECO:0000256" key="1">
    <source>
        <dbReference type="ARBA" id="ARBA00022448"/>
    </source>
</evidence>
<evidence type="ECO:0000256" key="2">
    <source>
        <dbReference type="ARBA" id="ARBA00022617"/>
    </source>
</evidence>
<gene>
    <name evidence="10" type="ORF">FLL46_21880</name>
</gene>
<dbReference type="Proteomes" id="UP000315439">
    <property type="component" value="Unassembled WGS sequence"/>
</dbReference>
<feature type="chain" id="PRO_5022113186" evidence="8">
    <location>
        <begin position="24"/>
        <end position="222"/>
    </location>
</feature>